<keyword evidence="1" id="KW-0808">Transferase</keyword>
<protein>
    <recommendedName>
        <fullName evidence="3">FAE domain-containing protein</fullName>
    </recommendedName>
</protein>
<dbReference type="PANTHER" id="PTHR31561">
    <property type="entry name" value="3-KETOACYL-COA SYNTHASE"/>
    <property type="match status" value="1"/>
</dbReference>
<keyword evidence="1" id="KW-0012">Acyltransferase</keyword>
<dbReference type="STRING" id="4072.A0A2G2ZXN8"/>
<dbReference type="InterPro" id="IPR016039">
    <property type="entry name" value="Thiolase-like"/>
</dbReference>
<dbReference type="GO" id="GO:0006633">
    <property type="term" value="P:fatty acid biosynthetic process"/>
    <property type="evidence" value="ECO:0007669"/>
    <property type="project" value="InterPro"/>
</dbReference>
<feature type="domain" description="FAE" evidence="3">
    <location>
        <begin position="1"/>
        <end position="82"/>
    </location>
</feature>
<dbReference type="EMBL" id="AYRZ02000003">
    <property type="protein sequence ID" value="PHT86725.1"/>
    <property type="molecule type" value="Genomic_DNA"/>
</dbReference>
<dbReference type="Pfam" id="PF08392">
    <property type="entry name" value="FAE1_CUT1_RppA"/>
    <property type="match status" value="1"/>
</dbReference>
<dbReference type="InterPro" id="IPR012392">
    <property type="entry name" value="3-ktacl-CoA_syn"/>
</dbReference>
<proteinExistence type="predicted"/>
<gene>
    <name evidence="4" type="ORF">T459_08831</name>
</gene>
<name>A0A2G2ZXN8_CAPAN</name>
<evidence type="ECO:0000256" key="2">
    <source>
        <dbReference type="ARBA" id="ARBA00047375"/>
    </source>
</evidence>
<evidence type="ECO:0000259" key="3">
    <source>
        <dbReference type="Pfam" id="PF08392"/>
    </source>
</evidence>
<reference evidence="4 5" key="2">
    <citation type="journal article" date="2017" name="Genome Biol.">
        <title>New reference genome sequences of hot pepper reveal the massive evolution of plant disease-resistance genes by retroduplication.</title>
        <authorList>
            <person name="Kim S."/>
            <person name="Park J."/>
            <person name="Yeom S.I."/>
            <person name="Kim Y.M."/>
            <person name="Seo E."/>
            <person name="Kim K.T."/>
            <person name="Kim M.S."/>
            <person name="Lee J.M."/>
            <person name="Cheong K."/>
            <person name="Shin H.S."/>
            <person name="Kim S.B."/>
            <person name="Han K."/>
            <person name="Lee J."/>
            <person name="Park M."/>
            <person name="Lee H.A."/>
            <person name="Lee H.Y."/>
            <person name="Lee Y."/>
            <person name="Oh S."/>
            <person name="Lee J.H."/>
            <person name="Choi E."/>
            <person name="Choi E."/>
            <person name="Lee S.E."/>
            <person name="Jeon J."/>
            <person name="Kim H."/>
            <person name="Choi G."/>
            <person name="Song H."/>
            <person name="Lee J."/>
            <person name="Lee S.C."/>
            <person name="Kwon J.K."/>
            <person name="Lee H.Y."/>
            <person name="Koo N."/>
            <person name="Hong Y."/>
            <person name="Kim R.W."/>
            <person name="Kang W.H."/>
            <person name="Huh J.H."/>
            <person name="Kang B.C."/>
            <person name="Yang T.J."/>
            <person name="Lee Y.H."/>
            <person name="Bennetzen J.L."/>
            <person name="Choi D."/>
        </authorList>
    </citation>
    <scope>NUCLEOTIDE SEQUENCE [LARGE SCALE GENOMIC DNA]</scope>
    <source>
        <strain evidence="5">cv. CM334</strain>
    </source>
</reference>
<dbReference type="InterPro" id="IPR013601">
    <property type="entry name" value="FAE1_typ3_polyketide_synth"/>
</dbReference>
<dbReference type="SUPFAM" id="SSF53901">
    <property type="entry name" value="Thiolase-like"/>
    <property type="match status" value="1"/>
</dbReference>
<reference evidence="4 5" key="1">
    <citation type="journal article" date="2014" name="Nat. Genet.">
        <title>Genome sequence of the hot pepper provides insights into the evolution of pungency in Capsicum species.</title>
        <authorList>
            <person name="Kim S."/>
            <person name="Park M."/>
            <person name="Yeom S.I."/>
            <person name="Kim Y.M."/>
            <person name="Lee J.M."/>
            <person name="Lee H.A."/>
            <person name="Seo E."/>
            <person name="Choi J."/>
            <person name="Cheong K."/>
            <person name="Kim K.T."/>
            <person name="Jung K."/>
            <person name="Lee G.W."/>
            <person name="Oh S.K."/>
            <person name="Bae C."/>
            <person name="Kim S.B."/>
            <person name="Lee H.Y."/>
            <person name="Kim S.Y."/>
            <person name="Kim M.S."/>
            <person name="Kang B.C."/>
            <person name="Jo Y.D."/>
            <person name="Yang H.B."/>
            <person name="Jeong H.J."/>
            <person name="Kang W.H."/>
            <person name="Kwon J.K."/>
            <person name="Shin C."/>
            <person name="Lim J.Y."/>
            <person name="Park J.H."/>
            <person name="Huh J.H."/>
            <person name="Kim J.S."/>
            <person name="Kim B.D."/>
            <person name="Cohen O."/>
            <person name="Paran I."/>
            <person name="Suh M.C."/>
            <person name="Lee S.B."/>
            <person name="Kim Y.K."/>
            <person name="Shin Y."/>
            <person name="Noh S.J."/>
            <person name="Park J."/>
            <person name="Seo Y.S."/>
            <person name="Kwon S.Y."/>
            <person name="Kim H.A."/>
            <person name="Park J.M."/>
            <person name="Kim H.J."/>
            <person name="Choi S.B."/>
            <person name="Bosland P.W."/>
            <person name="Reeves G."/>
            <person name="Jo S.H."/>
            <person name="Lee B.W."/>
            <person name="Cho H.T."/>
            <person name="Choi H.S."/>
            <person name="Lee M.S."/>
            <person name="Yu Y."/>
            <person name="Do Choi Y."/>
            <person name="Park B.S."/>
            <person name="van Deynze A."/>
            <person name="Ashrafi H."/>
            <person name="Hill T."/>
            <person name="Kim W.T."/>
            <person name="Pai H.S."/>
            <person name="Ahn H.K."/>
            <person name="Yeam I."/>
            <person name="Giovannoni J.J."/>
            <person name="Rose J.K."/>
            <person name="Sorensen I."/>
            <person name="Lee S.J."/>
            <person name="Kim R.W."/>
            <person name="Choi I.Y."/>
            <person name="Choi B.S."/>
            <person name="Lim J.S."/>
            <person name="Lee Y.H."/>
            <person name="Choi D."/>
        </authorList>
    </citation>
    <scope>NUCLEOTIDE SEQUENCE [LARGE SCALE GENOMIC DNA]</scope>
    <source>
        <strain evidence="5">cv. CM334</strain>
    </source>
</reference>
<dbReference type="Gramene" id="PHT86725">
    <property type="protein sequence ID" value="PHT86725"/>
    <property type="gene ID" value="T459_08831"/>
</dbReference>
<comment type="caution">
    <text evidence="4">The sequence shown here is derived from an EMBL/GenBank/DDBJ whole genome shotgun (WGS) entry which is preliminary data.</text>
</comment>
<evidence type="ECO:0000313" key="4">
    <source>
        <dbReference type="EMBL" id="PHT86725.1"/>
    </source>
</evidence>
<dbReference type="Proteomes" id="UP000222542">
    <property type="component" value="Unassembled WGS sequence"/>
</dbReference>
<dbReference type="Gene3D" id="3.40.47.10">
    <property type="match status" value="1"/>
</dbReference>
<organism evidence="4 5">
    <name type="scientific">Capsicum annuum</name>
    <name type="common">Capsicum pepper</name>
    <dbReference type="NCBI Taxonomy" id="4072"/>
    <lineage>
        <taxon>Eukaryota</taxon>
        <taxon>Viridiplantae</taxon>
        <taxon>Streptophyta</taxon>
        <taxon>Embryophyta</taxon>
        <taxon>Tracheophyta</taxon>
        <taxon>Spermatophyta</taxon>
        <taxon>Magnoliopsida</taxon>
        <taxon>eudicotyledons</taxon>
        <taxon>Gunneridae</taxon>
        <taxon>Pentapetalae</taxon>
        <taxon>asterids</taxon>
        <taxon>lamiids</taxon>
        <taxon>Solanales</taxon>
        <taxon>Solanaceae</taxon>
        <taxon>Solanoideae</taxon>
        <taxon>Capsiceae</taxon>
        <taxon>Capsicum</taxon>
    </lineage>
</organism>
<sequence length="120" mass="13802">MEDFFHDSIDKLLKRNKISPSEVDVLVVNVSMLADIPSLTSRIINYYKLREDIKVYNLTGMGCINIIESIFKNEKNKVALMIDKRYGFYGVSQRFFLALEFQCLPIGIALYTAELADLQL</sequence>
<evidence type="ECO:0000313" key="5">
    <source>
        <dbReference type="Proteomes" id="UP000222542"/>
    </source>
</evidence>
<dbReference type="AlphaFoldDB" id="A0A2G2ZXN8"/>
<dbReference type="GO" id="GO:0009922">
    <property type="term" value="F:fatty acid elongase activity"/>
    <property type="evidence" value="ECO:0007669"/>
    <property type="project" value="UniProtKB-EC"/>
</dbReference>
<comment type="catalytic activity">
    <reaction evidence="2">
        <text>a very-long-chain acyl-CoA + malonyl-CoA + H(+) = a very-long-chain 3-oxoacyl-CoA + CO2 + CoA</text>
        <dbReference type="Rhea" id="RHEA:32727"/>
        <dbReference type="ChEBI" id="CHEBI:15378"/>
        <dbReference type="ChEBI" id="CHEBI:16526"/>
        <dbReference type="ChEBI" id="CHEBI:57287"/>
        <dbReference type="ChEBI" id="CHEBI:57384"/>
        <dbReference type="ChEBI" id="CHEBI:90725"/>
        <dbReference type="ChEBI" id="CHEBI:90736"/>
        <dbReference type="EC" id="2.3.1.199"/>
    </reaction>
</comment>
<evidence type="ECO:0000256" key="1">
    <source>
        <dbReference type="ARBA" id="ARBA00023315"/>
    </source>
</evidence>
<accession>A0A2G2ZXN8</accession>
<dbReference type="GO" id="GO:0016020">
    <property type="term" value="C:membrane"/>
    <property type="evidence" value="ECO:0007669"/>
    <property type="project" value="InterPro"/>
</dbReference>
<keyword evidence="5" id="KW-1185">Reference proteome</keyword>